<sequence>MTPPFVFESRENLPVTPGTIVVQGVLSIISLTFLPRRDRFHMCSTSLHFDPVLFHDLIQILPSIKYVPTRIDEIVDVVS</sequence>
<evidence type="ECO:0000313" key="1">
    <source>
        <dbReference type="EMBL" id="KAF9646075.1"/>
    </source>
</evidence>
<dbReference type="Proteomes" id="UP000886501">
    <property type="component" value="Unassembled WGS sequence"/>
</dbReference>
<protein>
    <submittedName>
        <fullName evidence="1">Uncharacterized protein</fullName>
    </submittedName>
</protein>
<proteinExistence type="predicted"/>
<keyword evidence="2" id="KW-1185">Reference proteome</keyword>
<reference evidence="1" key="1">
    <citation type="submission" date="2019-10" db="EMBL/GenBank/DDBJ databases">
        <authorList>
            <consortium name="DOE Joint Genome Institute"/>
            <person name="Kuo A."/>
            <person name="Miyauchi S."/>
            <person name="Kiss E."/>
            <person name="Drula E."/>
            <person name="Kohler A."/>
            <person name="Sanchez-Garcia M."/>
            <person name="Andreopoulos B."/>
            <person name="Barry K.W."/>
            <person name="Bonito G."/>
            <person name="Buee M."/>
            <person name="Carver A."/>
            <person name="Chen C."/>
            <person name="Cichocki N."/>
            <person name="Clum A."/>
            <person name="Culley D."/>
            <person name="Crous P.W."/>
            <person name="Fauchery L."/>
            <person name="Girlanda M."/>
            <person name="Hayes R."/>
            <person name="Keri Z."/>
            <person name="Labutti K."/>
            <person name="Lipzen A."/>
            <person name="Lombard V."/>
            <person name="Magnuson J."/>
            <person name="Maillard F."/>
            <person name="Morin E."/>
            <person name="Murat C."/>
            <person name="Nolan M."/>
            <person name="Ohm R."/>
            <person name="Pangilinan J."/>
            <person name="Pereira M."/>
            <person name="Perotto S."/>
            <person name="Peter M."/>
            <person name="Riley R."/>
            <person name="Sitrit Y."/>
            <person name="Stielow B."/>
            <person name="Szollosi G."/>
            <person name="Zifcakova L."/>
            <person name="Stursova M."/>
            <person name="Spatafora J.W."/>
            <person name="Tedersoo L."/>
            <person name="Vaario L.-M."/>
            <person name="Yamada A."/>
            <person name="Yan M."/>
            <person name="Wang P."/>
            <person name="Xu J."/>
            <person name="Bruns T."/>
            <person name="Baldrian P."/>
            <person name="Vilgalys R."/>
            <person name="Henrissat B."/>
            <person name="Grigoriev I.V."/>
            <person name="Hibbett D."/>
            <person name="Nagy L.G."/>
            <person name="Martin F.M."/>
        </authorList>
    </citation>
    <scope>NUCLEOTIDE SEQUENCE</scope>
    <source>
        <strain evidence="1">P2</strain>
    </source>
</reference>
<reference evidence="1" key="2">
    <citation type="journal article" date="2020" name="Nat. Commun.">
        <title>Large-scale genome sequencing of mycorrhizal fungi provides insights into the early evolution of symbiotic traits.</title>
        <authorList>
            <person name="Miyauchi S."/>
            <person name="Kiss E."/>
            <person name="Kuo A."/>
            <person name="Drula E."/>
            <person name="Kohler A."/>
            <person name="Sanchez-Garcia M."/>
            <person name="Morin E."/>
            <person name="Andreopoulos B."/>
            <person name="Barry K.W."/>
            <person name="Bonito G."/>
            <person name="Buee M."/>
            <person name="Carver A."/>
            <person name="Chen C."/>
            <person name="Cichocki N."/>
            <person name="Clum A."/>
            <person name="Culley D."/>
            <person name="Crous P.W."/>
            <person name="Fauchery L."/>
            <person name="Girlanda M."/>
            <person name="Hayes R.D."/>
            <person name="Keri Z."/>
            <person name="LaButti K."/>
            <person name="Lipzen A."/>
            <person name="Lombard V."/>
            <person name="Magnuson J."/>
            <person name="Maillard F."/>
            <person name="Murat C."/>
            <person name="Nolan M."/>
            <person name="Ohm R.A."/>
            <person name="Pangilinan J."/>
            <person name="Pereira M.F."/>
            <person name="Perotto S."/>
            <person name="Peter M."/>
            <person name="Pfister S."/>
            <person name="Riley R."/>
            <person name="Sitrit Y."/>
            <person name="Stielow J.B."/>
            <person name="Szollosi G."/>
            <person name="Zifcakova L."/>
            <person name="Stursova M."/>
            <person name="Spatafora J.W."/>
            <person name="Tedersoo L."/>
            <person name="Vaario L.M."/>
            <person name="Yamada A."/>
            <person name="Yan M."/>
            <person name="Wang P."/>
            <person name="Xu J."/>
            <person name="Bruns T."/>
            <person name="Baldrian P."/>
            <person name="Vilgalys R."/>
            <person name="Dunand C."/>
            <person name="Henrissat B."/>
            <person name="Grigoriev I.V."/>
            <person name="Hibbett D."/>
            <person name="Nagy L.G."/>
            <person name="Martin F.M."/>
        </authorList>
    </citation>
    <scope>NUCLEOTIDE SEQUENCE</scope>
    <source>
        <strain evidence="1">P2</strain>
    </source>
</reference>
<comment type="caution">
    <text evidence="1">The sequence shown here is derived from an EMBL/GenBank/DDBJ whole genome shotgun (WGS) entry which is preliminary data.</text>
</comment>
<organism evidence="1 2">
    <name type="scientific">Thelephora ganbajun</name>
    <name type="common">Ganba fungus</name>
    <dbReference type="NCBI Taxonomy" id="370292"/>
    <lineage>
        <taxon>Eukaryota</taxon>
        <taxon>Fungi</taxon>
        <taxon>Dikarya</taxon>
        <taxon>Basidiomycota</taxon>
        <taxon>Agaricomycotina</taxon>
        <taxon>Agaricomycetes</taxon>
        <taxon>Thelephorales</taxon>
        <taxon>Thelephoraceae</taxon>
        <taxon>Thelephora</taxon>
    </lineage>
</organism>
<gene>
    <name evidence="1" type="ORF">BDM02DRAFT_3119195</name>
</gene>
<evidence type="ECO:0000313" key="2">
    <source>
        <dbReference type="Proteomes" id="UP000886501"/>
    </source>
</evidence>
<accession>A0ACB6Z8P5</accession>
<dbReference type="EMBL" id="MU118068">
    <property type="protein sequence ID" value="KAF9646075.1"/>
    <property type="molecule type" value="Genomic_DNA"/>
</dbReference>
<name>A0ACB6Z8P5_THEGA</name>